<dbReference type="Pfam" id="PF02771">
    <property type="entry name" value="Acyl-CoA_dh_N"/>
    <property type="match status" value="1"/>
</dbReference>
<evidence type="ECO:0000313" key="2">
    <source>
        <dbReference type="EMBL" id="GAU98733.1"/>
    </source>
</evidence>
<organism evidence="2 3">
    <name type="scientific">Ramazzottius varieornatus</name>
    <name type="common">Water bear</name>
    <name type="synonym">Tardigrade</name>
    <dbReference type="NCBI Taxonomy" id="947166"/>
    <lineage>
        <taxon>Eukaryota</taxon>
        <taxon>Metazoa</taxon>
        <taxon>Ecdysozoa</taxon>
        <taxon>Tardigrada</taxon>
        <taxon>Eutardigrada</taxon>
        <taxon>Parachela</taxon>
        <taxon>Hypsibioidea</taxon>
        <taxon>Ramazzottiidae</taxon>
        <taxon>Ramazzottius</taxon>
    </lineage>
</organism>
<proteinExistence type="predicted"/>
<dbReference type="STRING" id="947166.A0A1D1VIJ4"/>
<evidence type="ECO:0000313" key="3">
    <source>
        <dbReference type="Proteomes" id="UP000186922"/>
    </source>
</evidence>
<accession>A0A1D1VIJ4</accession>
<name>A0A1D1VIJ4_RAMVA</name>
<dbReference type="GO" id="GO:0003995">
    <property type="term" value="F:acyl-CoA dehydrogenase activity"/>
    <property type="evidence" value="ECO:0007669"/>
    <property type="project" value="TreeGrafter"/>
</dbReference>
<evidence type="ECO:0000259" key="1">
    <source>
        <dbReference type="Pfam" id="PF02771"/>
    </source>
</evidence>
<dbReference type="InterPro" id="IPR013786">
    <property type="entry name" value="AcylCoA_DH/ox_N"/>
</dbReference>
<dbReference type="SUPFAM" id="SSF56645">
    <property type="entry name" value="Acyl-CoA dehydrogenase NM domain-like"/>
    <property type="match status" value="1"/>
</dbReference>
<dbReference type="Gene3D" id="1.10.540.10">
    <property type="entry name" value="Acyl-CoA dehydrogenase/oxidase, N-terminal domain"/>
    <property type="match status" value="1"/>
</dbReference>
<gene>
    <name evidence="2" type="primary">RvY_09842-1</name>
    <name evidence="2" type="synonym">RvY_09842.1</name>
    <name evidence="2" type="ORF">RvY_09842</name>
</gene>
<reference evidence="2 3" key="1">
    <citation type="journal article" date="2016" name="Nat. Commun.">
        <title>Extremotolerant tardigrade genome and improved radiotolerance of human cultured cells by tardigrade-unique protein.</title>
        <authorList>
            <person name="Hashimoto T."/>
            <person name="Horikawa D.D."/>
            <person name="Saito Y."/>
            <person name="Kuwahara H."/>
            <person name="Kozuka-Hata H."/>
            <person name="Shin-I T."/>
            <person name="Minakuchi Y."/>
            <person name="Ohishi K."/>
            <person name="Motoyama A."/>
            <person name="Aizu T."/>
            <person name="Enomoto A."/>
            <person name="Kondo K."/>
            <person name="Tanaka S."/>
            <person name="Hara Y."/>
            <person name="Koshikawa S."/>
            <person name="Sagara H."/>
            <person name="Miura T."/>
            <person name="Yokobori S."/>
            <person name="Miyagawa K."/>
            <person name="Suzuki Y."/>
            <person name="Kubo T."/>
            <person name="Oyama M."/>
            <person name="Kohara Y."/>
            <person name="Fujiyama A."/>
            <person name="Arakawa K."/>
            <person name="Katayama T."/>
            <person name="Toyoda A."/>
            <person name="Kunieda T."/>
        </authorList>
    </citation>
    <scope>NUCLEOTIDE SEQUENCE [LARGE SCALE GENOMIC DNA]</scope>
    <source>
        <strain evidence="2 3">YOKOZUNA-1</strain>
    </source>
</reference>
<dbReference type="AlphaFoldDB" id="A0A1D1VIJ4"/>
<dbReference type="OrthoDB" id="9057146at2759"/>
<feature type="domain" description="Acyl-CoA dehydrogenase/oxidase N-terminal" evidence="1">
    <location>
        <begin position="53"/>
        <end position="146"/>
    </location>
</feature>
<dbReference type="InterPro" id="IPR009100">
    <property type="entry name" value="AcylCoA_DH/oxidase_NM_dom_sf"/>
</dbReference>
<keyword evidence="3" id="KW-1185">Reference proteome</keyword>
<protein>
    <recommendedName>
        <fullName evidence="1">Acyl-CoA dehydrogenase/oxidase N-terminal domain-containing protein</fullName>
    </recommendedName>
</protein>
<dbReference type="PANTHER" id="PTHR43884">
    <property type="entry name" value="ACYL-COA DEHYDROGENASE"/>
    <property type="match status" value="1"/>
</dbReference>
<comment type="caution">
    <text evidence="2">The sequence shown here is derived from an EMBL/GenBank/DDBJ whole genome shotgun (WGS) entry which is preliminary data.</text>
</comment>
<dbReference type="Proteomes" id="UP000186922">
    <property type="component" value="Unassembled WGS sequence"/>
</dbReference>
<sequence length="149" mass="16241">MSNVSIVSSKMASRNGIHAVRQLLTPLFHNLKACSARMAHGISVESKTDGIFTDQHYEIRNLAKKLIDTEVNPFVDQWEADGQFPAHKVFKKFGDAGLLGLNRPSEYGGMDLDFSYNMAFAEELGSIDAGGVTSAFGVHTDMATPAFSK</sequence>
<dbReference type="EMBL" id="BDGG01000005">
    <property type="protein sequence ID" value="GAU98733.1"/>
    <property type="molecule type" value="Genomic_DNA"/>
</dbReference>
<dbReference type="InterPro" id="IPR037069">
    <property type="entry name" value="AcylCoA_DH/ox_N_sf"/>
</dbReference>
<dbReference type="GO" id="GO:0050660">
    <property type="term" value="F:flavin adenine dinucleotide binding"/>
    <property type="evidence" value="ECO:0007669"/>
    <property type="project" value="InterPro"/>
</dbReference>
<dbReference type="PANTHER" id="PTHR43884:SF12">
    <property type="entry name" value="ISOVALERYL-COA DEHYDROGENASE, MITOCHONDRIAL-RELATED"/>
    <property type="match status" value="1"/>
</dbReference>